<dbReference type="GO" id="GO:0046872">
    <property type="term" value="F:metal ion binding"/>
    <property type="evidence" value="ECO:0007669"/>
    <property type="project" value="UniProtKB-KW"/>
</dbReference>
<sequence>MTVKNKKPSARKRSSSPASKKKASGRSGRSGLWRSVIAAVVAAAGTFQIASCSLDPNWHPKLPEPPLLSTLPIPGLEHLRKQPETGSGTASGGGSPPAGSLATGFSHCRDFFPGGEPPALQVQPLQRELCFSAFAVLHSGQTKTPVFVVERLNRQLLEQGQGLKRSDKFYADARLPRAERAELDDYRRSGYSRGHMAPAGDMYSPEAMAQSFSLANMVPQDQTHNGGVWSKVEQDTRRYAQRAKGDVYVFTGPVFDGQPLTIGPGKVHVPSHIFKLVYDASTGRAWAHWQANSPDTRMSAPISYEEFTRRTGMPLLAGVMRGRG</sequence>
<dbReference type="InterPro" id="IPR020821">
    <property type="entry name" value="ENPP1-3/EXOG-like_nuc-like"/>
</dbReference>
<evidence type="ECO:0000313" key="7">
    <source>
        <dbReference type="Proteomes" id="UP000183417"/>
    </source>
</evidence>
<dbReference type="SMART" id="SM00477">
    <property type="entry name" value="NUC"/>
    <property type="match status" value="1"/>
</dbReference>
<dbReference type="InterPro" id="IPR001604">
    <property type="entry name" value="Endo_G_ENPP1-like_dom"/>
</dbReference>
<feature type="domain" description="ENPP1-3/EXOG-like endonuclease/phosphodiesterase" evidence="4">
    <location>
        <begin position="131"/>
        <end position="322"/>
    </location>
</feature>
<accession>A0A1H3MG37</accession>
<dbReference type="Gene3D" id="3.40.570.10">
    <property type="entry name" value="Extracellular Endonuclease, subunit A"/>
    <property type="match status" value="1"/>
</dbReference>
<gene>
    <name evidence="6" type="ORF">SAMN05421547_107258</name>
</gene>
<feature type="binding site" evidence="2">
    <location>
        <position position="225"/>
    </location>
    <ligand>
        <name>Mg(2+)</name>
        <dbReference type="ChEBI" id="CHEBI:18420"/>
        <note>catalytic</note>
    </ligand>
</feature>
<dbReference type="AlphaFoldDB" id="A0A1H3MG37"/>
<dbReference type="PANTHER" id="PTHR13966:SF5">
    <property type="entry name" value="ENDONUCLEASE G, MITOCHONDRIAL"/>
    <property type="match status" value="1"/>
</dbReference>
<dbReference type="InterPro" id="IPR044929">
    <property type="entry name" value="DNA/RNA_non-sp_Endonuclease_sf"/>
</dbReference>
<dbReference type="InterPro" id="IPR044925">
    <property type="entry name" value="His-Me_finger_sf"/>
</dbReference>
<dbReference type="GeneID" id="94694325"/>
<evidence type="ECO:0000256" key="2">
    <source>
        <dbReference type="PIRSR" id="PIRSR640255-2"/>
    </source>
</evidence>
<protein>
    <submittedName>
        <fullName evidence="6">Endonuclease G</fullName>
    </submittedName>
</protein>
<dbReference type="InterPro" id="IPR040255">
    <property type="entry name" value="Non-specific_endonuclease"/>
</dbReference>
<keyword evidence="6" id="KW-0540">Nuclease</keyword>
<feature type="compositionally biased region" description="Basic residues" evidence="3">
    <location>
        <begin position="1"/>
        <end position="24"/>
    </location>
</feature>
<evidence type="ECO:0000313" key="6">
    <source>
        <dbReference type="EMBL" id="SDY75677.1"/>
    </source>
</evidence>
<reference evidence="6 7" key="1">
    <citation type="submission" date="2016-10" db="EMBL/GenBank/DDBJ databases">
        <authorList>
            <person name="de Groot N.N."/>
        </authorList>
    </citation>
    <scope>NUCLEOTIDE SEQUENCE [LARGE SCALE GENOMIC DNA]</scope>
    <source>
        <strain evidence="6 7">LMG 24775</strain>
    </source>
</reference>
<dbReference type="Proteomes" id="UP000183417">
    <property type="component" value="Unassembled WGS sequence"/>
</dbReference>
<organism evidence="6 7">
    <name type="scientific">Delftia lacustris</name>
    <dbReference type="NCBI Taxonomy" id="558537"/>
    <lineage>
        <taxon>Bacteria</taxon>
        <taxon>Pseudomonadati</taxon>
        <taxon>Pseudomonadota</taxon>
        <taxon>Betaproteobacteria</taxon>
        <taxon>Burkholderiales</taxon>
        <taxon>Comamonadaceae</taxon>
        <taxon>Delftia</taxon>
    </lineage>
</organism>
<dbReference type="GO" id="GO:0000014">
    <property type="term" value="F:single-stranded DNA endodeoxyribonuclease activity"/>
    <property type="evidence" value="ECO:0007669"/>
    <property type="project" value="TreeGrafter"/>
</dbReference>
<dbReference type="RefSeq" id="WP_074921685.1">
    <property type="nucleotide sequence ID" value="NZ_CP141274.1"/>
</dbReference>
<name>A0A1H3MG37_9BURK</name>
<dbReference type="PANTHER" id="PTHR13966">
    <property type="entry name" value="ENDONUCLEASE RELATED"/>
    <property type="match status" value="1"/>
</dbReference>
<evidence type="ECO:0000259" key="4">
    <source>
        <dbReference type="SMART" id="SM00477"/>
    </source>
</evidence>
<dbReference type="Pfam" id="PF01223">
    <property type="entry name" value="Endonuclease_NS"/>
    <property type="match status" value="1"/>
</dbReference>
<evidence type="ECO:0000256" key="3">
    <source>
        <dbReference type="SAM" id="MobiDB-lite"/>
    </source>
</evidence>
<proteinExistence type="predicted"/>
<evidence type="ECO:0000259" key="5">
    <source>
        <dbReference type="SMART" id="SM00892"/>
    </source>
</evidence>
<feature type="region of interest" description="Disordered" evidence="3">
    <location>
        <begin position="78"/>
        <end position="100"/>
    </location>
</feature>
<dbReference type="SUPFAM" id="SSF54060">
    <property type="entry name" value="His-Me finger endonucleases"/>
    <property type="match status" value="1"/>
</dbReference>
<dbReference type="SMART" id="SM00892">
    <property type="entry name" value="Endonuclease_NS"/>
    <property type="match status" value="1"/>
</dbReference>
<feature type="domain" description="DNA/RNA non-specific endonuclease/pyrophosphatase/phosphodiesterase" evidence="5">
    <location>
        <begin position="130"/>
        <end position="322"/>
    </location>
</feature>
<feature type="active site" description="Proton acceptor" evidence="1">
    <location>
        <position position="195"/>
    </location>
</feature>
<keyword evidence="2" id="KW-0479">Metal-binding</keyword>
<evidence type="ECO:0000256" key="1">
    <source>
        <dbReference type="PIRSR" id="PIRSR640255-1"/>
    </source>
</evidence>
<dbReference type="GO" id="GO:0003676">
    <property type="term" value="F:nucleic acid binding"/>
    <property type="evidence" value="ECO:0007669"/>
    <property type="project" value="InterPro"/>
</dbReference>
<dbReference type="GO" id="GO:0004521">
    <property type="term" value="F:RNA endonuclease activity"/>
    <property type="evidence" value="ECO:0007669"/>
    <property type="project" value="TreeGrafter"/>
</dbReference>
<keyword evidence="6" id="KW-0255">Endonuclease</keyword>
<keyword evidence="6" id="KW-0378">Hydrolase</keyword>
<dbReference type="EMBL" id="FNPE01000007">
    <property type="protein sequence ID" value="SDY75677.1"/>
    <property type="molecule type" value="Genomic_DNA"/>
</dbReference>
<feature type="region of interest" description="Disordered" evidence="3">
    <location>
        <begin position="1"/>
        <end position="30"/>
    </location>
</feature>